<evidence type="ECO:0000313" key="1">
    <source>
        <dbReference type="EMBL" id="KAI3814615.1"/>
    </source>
</evidence>
<comment type="caution">
    <text evidence="1">The sequence shown here is derived from an EMBL/GenBank/DDBJ whole genome shotgun (WGS) entry which is preliminary data.</text>
</comment>
<protein>
    <submittedName>
        <fullName evidence="1">Uncharacterized protein</fullName>
    </submittedName>
</protein>
<keyword evidence="2" id="KW-1185">Reference proteome</keyword>
<proteinExistence type="predicted"/>
<dbReference type="EMBL" id="CM042022">
    <property type="protein sequence ID" value="KAI3814615.1"/>
    <property type="molecule type" value="Genomic_DNA"/>
</dbReference>
<organism evidence="1 2">
    <name type="scientific">Smallanthus sonchifolius</name>
    <dbReference type="NCBI Taxonomy" id="185202"/>
    <lineage>
        <taxon>Eukaryota</taxon>
        <taxon>Viridiplantae</taxon>
        <taxon>Streptophyta</taxon>
        <taxon>Embryophyta</taxon>
        <taxon>Tracheophyta</taxon>
        <taxon>Spermatophyta</taxon>
        <taxon>Magnoliopsida</taxon>
        <taxon>eudicotyledons</taxon>
        <taxon>Gunneridae</taxon>
        <taxon>Pentapetalae</taxon>
        <taxon>asterids</taxon>
        <taxon>campanulids</taxon>
        <taxon>Asterales</taxon>
        <taxon>Asteraceae</taxon>
        <taxon>Asteroideae</taxon>
        <taxon>Heliantheae alliance</taxon>
        <taxon>Millerieae</taxon>
        <taxon>Smallanthus</taxon>
    </lineage>
</organism>
<accession>A0ACB9J4B6</accession>
<sequence>MLDLLHQNRPFQALDIFNKQIQELGLDRTLVIFQKLASPDTVSWNTLLSGFKDNKDALSFACRMNHIGVAFDAVTYTTALAHCEDCEEFMFGTHQEGSYEVEAVSNFIEMIILGMKLDHVSFTNAVSACGHARNLGLGKQIHGLAVKRGHETHESVCNVLISTYSKCDQVKDAKLVFEGMVNRNVVSWTTMISISEEHAVSLFTDMRRDDVYPNEVTFVGLIHALCANNMVKEGETVHGLCIKSRFFQELVVANSFIIMYVKFESIQQEIKVFQETEDKVIISWNSLISWFTQNKM</sequence>
<reference evidence="1 2" key="2">
    <citation type="journal article" date="2022" name="Mol. Ecol. Resour.">
        <title>The genomes of chicory, endive, great burdock and yacon provide insights into Asteraceae paleo-polyploidization history and plant inulin production.</title>
        <authorList>
            <person name="Fan W."/>
            <person name="Wang S."/>
            <person name="Wang H."/>
            <person name="Wang A."/>
            <person name="Jiang F."/>
            <person name="Liu H."/>
            <person name="Zhao H."/>
            <person name="Xu D."/>
            <person name="Zhang Y."/>
        </authorList>
    </citation>
    <scope>NUCLEOTIDE SEQUENCE [LARGE SCALE GENOMIC DNA]</scope>
    <source>
        <strain evidence="2">cv. Yunnan</strain>
        <tissue evidence="1">Leaves</tissue>
    </source>
</reference>
<reference evidence="2" key="1">
    <citation type="journal article" date="2022" name="Mol. Ecol. Resour.">
        <title>The genomes of chicory, endive, great burdock and yacon provide insights into Asteraceae palaeo-polyploidization history and plant inulin production.</title>
        <authorList>
            <person name="Fan W."/>
            <person name="Wang S."/>
            <person name="Wang H."/>
            <person name="Wang A."/>
            <person name="Jiang F."/>
            <person name="Liu H."/>
            <person name="Zhao H."/>
            <person name="Xu D."/>
            <person name="Zhang Y."/>
        </authorList>
    </citation>
    <scope>NUCLEOTIDE SEQUENCE [LARGE SCALE GENOMIC DNA]</scope>
    <source>
        <strain evidence="2">cv. Yunnan</strain>
    </source>
</reference>
<dbReference type="Proteomes" id="UP001056120">
    <property type="component" value="Linkage Group LG05"/>
</dbReference>
<name>A0ACB9J4B6_9ASTR</name>
<gene>
    <name evidence="1" type="ORF">L1987_14255</name>
</gene>
<evidence type="ECO:0000313" key="2">
    <source>
        <dbReference type="Proteomes" id="UP001056120"/>
    </source>
</evidence>